<dbReference type="GO" id="GO:0005886">
    <property type="term" value="C:plasma membrane"/>
    <property type="evidence" value="ECO:0007669"/>
    <property type="project" value="UniProtKB-SubCell"/>
</dbReference>
<keyword evidence="3 6" id="KW-0812">Transmembrane</keyword>
<feature type="domain" description="Major facilitator superfamily (MFS) profile" evidence="7">
    <location>
        <begin position="13"/>
        <end position="387"/>
    </location>
</feature>
<proteinExistence type="predicted"/>
<dbReference type="Gene3D" id="1.20.1250.20">
    <property type="entry name" value="MFS general substrate transporter like domains"/>
    <property type="match status" value="2"/>
</dbReference>
<protein>
    <submittedName>
        <fullName evidence="8">MFS transporter</fullName>
    </submittedName>
</protein>
<evidence type="ECO:0000256" key="1">
    <source>
        <dbReference type="ARBA" id="ARBA00004651"/>
    </source>
</evidence>
<dbReference type="SUPFAM" id="SSF103473">
    <property type="entry name" value="MFS general substrate transporter"/>
    <property type="match status" value="1"/>
</dbReference>
<feature type="transmembrane region" description="Helical" evidence="6">
    <location>
        <begin position="106"/>
        <end position="130"/>
    </location>
</feature>
<evidence type="ECO:0000256" key="3">
    <source>
        <dbReference type="ARBA" id="ARBA00022692"/>
    </source>
</evidence>
<feature type="transmembrane region" description="Helical" evidence="6">
    <location>
        <begin position="271"/>
        <end position="289"/>
    </location>
</feature>
<keyword evidence="9" id="KW-1185">Reference proteome</keyword>
<evidence type="ECO:0000313" key="9">
    <source>
        <dbReference type="Proteomes" id="UP000653472"/>
    </source>
</evidence>
<dbReference type="GO" id="GO:0022857">
    <property type="term" value="F:transmembrane transporter activity"/>
    <property type="evidence" value="ECO:0007669"/>
    <property type="project" value="InterPro"/>
</dbReference>
<dbReference type="RefSeq" id="WP_168147493.1">
    <property type="nucleotide sequence ID" value="NZ_JAAVXB010000003.1"/>
</dbReference>
<evidence type="ECO:0000313" key="8">
    <source>
        <dbReference type="EMBL" id="NKF22259.1"/>
    </source>
</evidence>
<dbReference type="InterPro" id="IPR050189">
    <property type="entry name" value="MFS_Efflux_Transporters"/>
</dbReference>
<name>A0A969W9A0_9GAMM</name>
<dbReference type="PANTHER" id="PTHR43124:SF8">
    <property type="entry name" value="INNER MEMBRANE TRANSPORT PROTEIN YDHP"/>
    <property type="match status" value="1"/>
</dbReference>
<dbReference type="Proteomes" id="UP000653472">
    <property type="component" value="Unassembled WGS sequence"/>
</dbReference>
<feature type="transmembrane region" description="Helical" evidence="6">
    <location>
        <begin position="163"/>
        <end position="183"/>
    </location>
</feature>
<dbReference type="PROSITE" id="PS50850">
    <property type="entry name" value="MFS"/>
    <property type="match status" value="1"/>
</dbReference>
<feature type="transmembrane region" description="Helical" evidence="6">
    <location>
        <begin position="295"/>
        <end position="317"/>
    </location>
</feature>
<evidence type="ECO:0000256" key="2">
    <source>
        <dbReference type="ARBA" id="ARBA00022475"/>
    </source>
</evidence>
<evidence type="ECO:0000259" key="7">
    <source>
        <dbReference type="PROSITE" id="PS50850"/>
    </source>
</evidence>
<organism evidence="8 9">
    <name type="scientific">Solimonas marina</name>
    <dbReference type="NCBI Taxonomy" id="2714601"/>
    <lineage>
        <taxon>Bacteria</taxon>
        <taxon>Pseudomonadati</taxon>
        <taxon>Pseudomonadota</taxon>
        <taxon>Gammaproteobacteria</taxon>
        <taxon>Nevskiales</taxon>
        <taxon>Nevskiaceae</taxon>
        <taxon>Solimonas</taxon>
    </lineage>
</organism>
<comment type="caution">
    <text evidence="8">The sequence shown here is derived from an EMBL/GenBank/DDBJ whole genome shotgun (WGS) entry which is preliminary data.</text>
</comment>
<keyword evidence="5 6" id="KW-0472">Membrane</keyword>
<feature type="transmembrane region" description="Helical" evidence="6">
    <location>
        <begin position="12"/>
        <end position="39"/>
    </location>
</feature>
<accession>A0A969W9A0</accession>
<dbReference type="Pfam" id="PF07690">
    <property type="entry name" value="MFS_1"/>
    <property type="match status" value="1"/>
</dbReference>
<feature type="transmembrane region" description="Helical" evidence="6">
    <location>
        <begin position="210"/>
        <end position="232"/>
    </location>
</feature>
<reference evidence="8" key="1">
    <citation type="submission" date="2020-03" db="EMBL/GenBank/DDBJ databases">
        <title>Solimonas marina sp. nov., isolated from deep seawater of the Pacific Ocean.</title>
        <authorList>
            <person name="Liu X."/>
            <person name="Lai Q."/>
            <person name="Sun F."/>
            <person name="Gai Y."/>
            <person name="Li G."/>
            <person name="Shao Z."/>
        </authorList>
    </citation>
    <scope>NUCLEOTIDE SEQUENCE</scope>
    <source>
        <strain evidence="8">C16B3</strain>
    </source>
</reference>
<gene>
    <name evidence="8" type="ORF">G7Y82_08005</name>
</gene>
<feature type="transmembrane region" description="Helical" evidence="6">
    <location>
        <begin position="51"/>
        <end position="72"/>
    </location>
</feature>
<dbReference type="AlphaFoldDB" id="A0A969W9A0"/>
<feature type="transmembrane region" description="Helical" evidence="6">
    <location>
        <begin position="79"/>
        <end position="100"/>
    </location>
</feature>
<evidence type="ECO:0000256" key="5">
    <source>
        <dbReference type="ARBA" id="ARBA00023136"/>
    </source>
</evidence>
<feature type="transmembrane region" description="Helical" evidence="6">
    <location>
        <begin position="137"/>
        <end position="157"/>
    </location>
</feature>
<dbReference type="InterPro" id="IPR036259">
    <property type="entry name" value="MFS_trans_sf"/>
</dbReference>
<feature type="transmembrane region" description="Helical" evidence="6">
    <location>
        <begin position="338"/>
        <end position="355"/>
    </location>
</feature>
<evidence type="ECO:0000256" key="6">
    <source>
        <dbReference type="SAM" id="Phobius"/>
    </source>
</evidence>
<comment type="subcellular location">
    <subcellularLocation>
        <location evidence="1">Cell membrane</location>
        <topology evidence="1">Multi-pass membrane protein</topology>
    </subcellularLocation>
</comment>
<dbReference type="InterPro" id="IPR020846">
    <property type="entry name" value="MFS_dom"/>
</dbReference>
<evidence type="ECO:0000256" key="4">
    <source>
        <dbReference type="ARBA" id="ARBA00022989"/>
    </source>
</evidence>
<dbReference type="PANTHER" id="PTHR43124">
    <property type="entry name" value="PURINE EFFLUX PUMP PBUE"/>
    <property type="match status" value="1"/>
</dbReference>
<dbReference type="CDD" id="cd17324">
    <property type="entry name" value="MFS_NepI_like"/>
    <property type="match status" value="1"/>
</dbReference>
<keyword evidence="2" id="KW-1003">Cell membrane</keyword>
<keyword evidence="4 6" id="KW-1133">Transmembrane helix</keyword>
<dbReference type="EMBL" id="JAAVXB010000003">
    <property type="protein sequence ID" value="NKF22259.1"/>
    <property type="molecule type" value="Genomic_DNA"/>
</dbReference>
<sequence>MPAAPSASYNRLPILALAIAAFAIGTTEFVVMGLLPQIAGDLHVSIPRAGLLVSGYAMGVVIGGPILAVATVRLPRKPALLLLMTIFIVGNLLCAISPSYEVLMVARFVAAFSHGSFFGTAAVVAGFIAPPAQRVRAIALMFAGLTVANVVGVPLGAMIGDSFGWRTTFWIVTALGVLALAGIQRFVPTLDSMPASHLGDEIRVLGKTQVLLALLITIFGFGGVFTLFTYIAPILRDAGLSADAVSAVLVLFGAGATIGMLVGGRVADWKLMPGLIVLLAISIVSYLLFAAGLHHAGIAIVGVFALGITCFLPNAGLQGRAMQQAGDAPLLASTLNQSAFNLGNAGGAFIGSAVLARGFDYPALCYAASTIAAIGIVLVLISQQLEKRTPSVLADAT</sequence>
<feature type="transmembrane region" description="Helical" evidence="6">
    <location>
        <begin position="244"/>
        <end position="264"/>
    </location>
</feature>
<feature type="transmembrane region" description="Helical" evidence="6">
    <location>
        <begin position="361"/>
        <end position="381"/>
    </location>
</feature>
<dbReference type="InterPro" id="IPR011701">
    <property type="entry name" value="MFS"/>
</dbReference>